<feature type="compositionally biased region" description="Polar residues" evidence="1">
    <location>
        <begin position="1"/>
        <end position="10"/>
    </location>
</feature>
<feature type="transmembrane region" description="Helical" evidence="2">
    <location>
        <begin position="97"/>
        <end position="120"/>
    </location>
</feature>
<dbReference type="AlphaFoldDB" id="A0A7D9CXK7"/>
<keyword evidence="2" id="KW-0472">Membrane</keyword>
<name>A0A7D9CXK7_DEKBR</name>
<keyword evidence="2" id="KW-1133">Transmembrane helix</keyword>
<evidence type="ECO:0000313" key="3">
    <source>
        <dbReference type="EMBL" id="VUG17916.1"/>
    </source>
</evidence>
<dbReference type="EMBL" id="CABFWN010000002">
    <property type="protein sequence ID" value="VUG17916.1"/>
    <property type="molecule type" value="Genomic_DNA"/>
</dbReference>
<sequence>MSAVTHSNNDSSHRDPESSTRSIVSSIQPYRNVFPAQIREEHSGNDESTIVGRRHGRENRLMRSLGVVAASLEPPHHYVDDLRDYLLKKFGSSSNRVVKIISQTLLGSPYVIARWIWHYIILEIHLFYNLGLLYATIVTTSALVFYVVGITLFWLRIVYEIYRDVLHRDDPIYESDLTKEISVAAALTATMGYVVKLKMDDGLITSSWWTDI</sequence>
<gene>
    <name evidence="3" type="ORF">DEBR0S2_19218G</name>
</gene>
<feature type="transmembrane region" description="Helical" evidence="2">
    <location>
        <begin position="132"/>
        <end position="155"/>
    </location>
</feature>
<evidence type="ECO:0000256" key="1">
    <source>
        <dbReference type="SAM" id="MobiDB-lite"/>
    </source>
</evidence>
<feature type="region of interest" description="Disordered" evidence="1">
    <location>
        <begin position="1"/>
        <end position="23"/>
    </location>
</feature>
<accession>A0A7D9CXK7</accession>
<reference evidence="3 4" key="1">
    <citation type="submission" date="2019-07" db="EMBL/GenBank/DDBJ databases">
        <authorList>
            <person name="Friedrich A."/>
            <person name="Schacherer J."/>
        </authorList>
    </citation>
    <scope>NUCLEOTIDE SEQUENCE [LARGE SCALE GENOMIC DNA]</scope>
</reference>
<dbReference type="Proteomes" id="UP000478008">
    <property type="component" value="Unassembled WGS sequence"/>
</dbReference>
<keyword evidence="4" id="KW-1185">Reference proteome</keyword>
<evidence type="ECO:0000256" key="2">
    <source>
        <dbReference type="SAM" id="Phobius"/>
    </source>
</evidence>
<evidence type="ECO:0000313" key="4">
    <source>
        <dbReference type="Proteomes" id="UP000478008"/>
    </source>
</evidence>
<organism evidence="3 4">
    <name type="scientific">Dekkera bruxellensis</name>
    <name type="common">Brettanomyces custersii</name>
    <dbReference type="NCBI Taxonomy" id="5007"/>
    <lineage>
        <taxon>Eukaryota</taxon>
        <taxon>Fungi</taxon>
        <taxon>Dikarya</taxon>
        <taxon>Ascomycota</taxon>
        <taxon>Saccharomycotina</taxon>
        <taxon>Pichiomycetes</taxon>
        <taxon>Pichiales</taxon>
        <taxon>Pichiaceae</taxon>
        <taxon>Brettanomyces</taxon>
    </lineage>
</organism>
<protein>
    <submittedName>
        <fullName evidence="3">DEBR0S2_19218g1_1</fullName>
    </submittedName>
</protein>
<keyword evidence="2" id="KW-0812">Transmembrane</keyword>
<proteinExistence type="predicted"/>